<dbReference type="EMBL" id="ON529861">
    <property type="protein sequence ID" value="USN16404.1"/>
    <property type="molecule type" value="Genomic_DNA"/>
</dbReference>
<proteinExistence type="predicted"/>
<evidence type="ECO:0000313" key="1">
    <source>
        <dbReference type="EMBL" id="USN16404.1"/>
    </source>
</evidence>
<dbReference type="Proteomes" id="UP001056883">
    <property type="component" value="Segment"/>
</dbReference>
<reference evidence="1" key="1">
    <citation type="submission" date="2022-05" db="EMBL/GenBank/DDBJ databases">
        <authorList>
            <person name="Friedrich I."/>
            <person name="Poehlein A."/>
            <person name="Schneider D."/>
            <person name="Hertel R."/>
            <person name="Daniel R."/>
        </authorList>
    </citation>
    <scope>NUCLEOTIDE SEQUENCE</scope>
</reference>
<sequence>MIPRVFIPHIAMKENGNKLVPVFDFSQAQQFGQITPVLDADDNPMFISRLTHKIKNVLEGFSAEDYLLCVGDPAVIALCSGLILRRQMALKLLKWDRSMKTYIQVEVKI</sequence>
<gene>
    <name evidence="1" type="ORF">PLUTO_00880</name>
</gene>
<organism evidence="1 2">
    <name type="scientific">Luteibacter phage vB_LflM-Pluto</name>
    <dbReference type="NCBI Taxonomy" id="2948611"/>
    <lineage>
        <taxon>Viruses</taxon>
        <taxon>Duplodnaviria</taxon>
        <taxon>Heunggongvirae</taxon>
        <taxon>Uroviricota</taxon>
        <taxon>Caudoviricetes</taxon>
        <taxon>Lindbergviridae</taxon>
        <taxon>Plutovirus</taxon>
        <taxon>Plutovirus pluto</taxon>
    </lineage>
</organism>
<accession>A0A9E7SM98</accession>
<protein>
    <submittedName>
        <fullName evidence="1">Uncharacterized protein</fullName>
    </submittedName>
</protein>
<dbReference type="Pfam" id="PF23992">
    <property type="entry name" value="Pam3_gp32"/>
    <property type="match status" value="1"/>
</dbReference>
<keyword evidence="2" id="KW-1185">Reference proteome</keyword>
<dbReference type="InterPro" id="IPR057116">
    <property type="entry name" value="Pam3_gp32"/>
</dbReference>
<evidence type="ECO:0000313" key="2">
    <source>
        <dbReference type="Proteomes" id="UP001056883"/>
    </source>
</evidence>
<name>A0A9E7SM98_9CAUD</name>